<dbReference type="STRING" id="357809.Cphy_3293"/>
<evidence type="ECO:0000313" key="1">
    <source>
        <dbReference type="EMBL" id="ABX43647.1"/>
    </source>
</evidence>
<dbReference type="InterPro" id="IPR018708">
    <property type="entry name" value="DUF2225"/>
</dbReference>
<dbReference type="KEGG" id="cpy:Cphy_3293"/>
<accession>A9KSJ5</accession>
<dbReference type="OrthoDB" id="9780343at2"/>
<dbReference type="HOGENOM" id="CLU_074582_0_0_9"/>
<protein>
    <recommendedName>
        <fullName evidence="3">DUF2225 domain-containing protein</fullName>
    </recommendedName>
</protein>
<evidence type="ECO:0008006" key="3">
    <source>
        <dbReference type="Google" id="ProtNLM"/>
    </source>
</evidence>
<dbReference type="eggNOG" id="COG1655">
    <property type="taxonomic scope" value="Bacteria"/>
</dbReference>
<dbReference type="Pfam" id="PF09986">
    <property type="entry name" value="DUF2225"/>
    <property type="match status" value="1"/>
</dbReference>
<evidence type="ECO:0000313" key="2">
    <source>
        <dbReference type="Proteomes" id="UP000000370"/>
    </source>
</evidence>
<dbReference type="AlphaFoldDB" id="A9KSJ5"/>
<dbReference type="Proteomes" id="UP000000370">
    <property type="component" value="Chromosome"/>
</dbReference>
<gene>
    <name evidence="1" type="ordered locus">Cphy_3293</name>
</gene>
<name>A9KSJ5_LACP7</name>
<organism evidence="1 2">
    <name type="scientific">Lachnoclostridium phytofermentans (strain ATCC 700394 / DSM 18823 / ISDg)</name>
    <name type="common">Clostridium phytofermentans</name>
    <dbReference type="NCBI Taxonomy" id="357809"/>
    <lineage>
        <taxon>Bacteria</taxon>
        <taxon>Bacillati</taxon>
        <taxon>Bacillota</taxon>
        <taxon>Clostridia</taxon>
        <taxon>Lachnospirales</taxon>
        <taxon>Lachnospiraceae</taxon>
    </lineage>
</organism>
<proteinExistence type="predicted"/>
<sequence>MANLFSGLESMGLGKLTNMDVYEANEGQQGKSDKEDKPQITEADFIFEKSYTCPVCDIEFKSKTVKTGKVKLISADTDLRPKYQLVDSLKYDVVDCPVCGYAALNRFFNFMTSPQAKLIKASISSVYKGAAPSGDIVSYDEAITKHKLALVNTIVKKGKLSEKAYTCLKTGWLVRGKKESLPTTTPNYDKVVAQLEAEEVDFLTKAYEGFVEAYSKENFPMCGMDEATITYLLADLARRTGKTEDALRYISKVIVARDANERIKDKARQLKDLMNN</sequence>
<keyword evidence="2" id="KW-1185">Reference proteome</keyword>
<dbReference type="EMBL" id="CP000885">
    <property type="protein sequence ID" value="ABX43647.1"/>
    <property type="molecule type" value="Genomic_DNA"/>
</dbReference>
<dbReference type="RefSeq" id="WP_012201296.1">
    <property type="nucleotide sequence ID" value="NC_010001.1"/>
</dbReference>
<reference evidence="2" key="1">
    <citation type="submission" date="2007-11" db="EMBL/GenBank/DDBJ databases">
        <title>Complete genome sequence of Clostridium phytofermentans ISDg.</title>
        <authorList>
            <person name="Leschine S.B."/>
            <person name="Warnick T.A."/>
            <person name="Blanchard J.L."/>
            <person name="Schnell D.J."/>
            <person name="Petit E.L."/>
            <person name="LaTouf W.G."/>
            <person name="Copeland A."/>
            <person name="Lucas S."/>
            <person name="Lapidus A."/>
            <person name="Barry K."/>
            <person name="Glavina del Rio T."/>
            <person name="Dalin E."/>
            <person name="Tice H."/>
            <person name="Pitluck S."/>
            <person name="Kiss H."/>
            <person name="Brettin T."/>
            <person name="Bruce D."/>
            <person name="Detter J.C."/>
            <person name="Han C."/>
            <person name="Kuske C."/>
            <person name="Schmutz J."/>
            <person name="Larimer F."/>
            <person name="Land M."/>
            <person name="Hauser L."/>
            <person name="Kyrpides N."/>
            <person name="Kim E.A."/>
            <person name="Richardson P."/>
        </authorList>
    </citation>
    <scope>NUCLEOTIDE SEQUENCE [LARGE SCALE GENOMIC DNA]</scope>
    <source>
        <strain evidence="2">ATCC 700394 / DSM 18823 / ISDg</strain>
    </source>
</reference>